<evidence type="ECO:0000256" key="2">
    <source>
        <dbReference type="ARBA" id="ARBA00022448"/>
    </source>
</evidence>
<dbReference type="GO" id="GO:0005886">
    <property type="term" value="C:plasma membrane"/>
    <property type="evidence" value="ECO:0007669"/>
    <property type="project" value="UniProtKB-SubCell"/>
</dbReference>
<evidence type="ECO:0000256" key="4">
    <source>
        <dbReference type="ARBA" id="ARBA00022519"/>
    </source>
</evidence>
<feature type="transmembrane region" description="Helical" evidence="9">
    <location>
        <begin position="165"/>
        <end position="187"/>
    </location>
</feature>
<evidence type="ECO:0000256" key="9">
    <source>
        <dbReference type="SAM" id="Phobius"/>
    </source>
</evidence>
<gene>
    <name evidence="10" type="ORF">WDJ50_01920</name>
</gene>
<evidence type="ECO:0000256" key="5">
    <source>
        <dbReference type="ARBA" id="ARBA00022692"/>
    </source>
</evidence>
<protein>
    <submittedName>
        <fullName evidence="10">YeeE/YedE thiosulfate transporter family protein</fullName>
    </submittedName>
</protein>
<keyword evidence="6 9" id="KW-1133">Transmembrane helix</keyword>
<accession>A0AAU6Q3P4</accession>
<evidence type="ECO:0000256" key="7">
    <source>
        <dbReference type="ARBA" id="ARBA00023136"/>
    </source>
</evidence>
<keyword evidence="4" id="KW-0997">Cell inner membrane</keyword>
<dbReference type="PANTHER" id="PTHR30574">
    <property type="entry name" value="INNER MEMBRANE PROTEIN YEDE"/>
    <property type="match status" value="1"/>
</dbReference>
<name>A0AAU6Q3P4_9DEIO</name>
<feature type="transmembrane region" description="Helical" evidence="9">
    <location>
        <begin position="12"/>
        <end position="31"/>
    </location>
</feature>
<evidence type="ECO:0000313" key="10">
    <source>
        <dbReference type="EMBL" id="WYF44896.1"/>
    </source>
</evidence>
<sequence>MNELLHLLQSPWPWYVAGPLMGLTVPLLLWLGNKSFGISSNLRHLCAIALPEQAKPGFFRYNWRAEGWSLAFALGLVLGGLLAANLLANPEPANLSAAARQSLSALGVTLQPGLLPAELSRLDNPGVWGLLALSGLLIGFGTRYGGGCTSGHAITGLATLQLPSLIATVSFFAGGILSANVLLPALLRVIL</sequence>
<evidence type="ECO:0000256" key="6">
    <source>
        <dbReference type="ARBA" id="ARBA00022989"/>
    </source>
</evidence>
<comment type="similarity">
    <text evidence="8">Belongs to the TsuA/YedE (TC 9.B.102) family.</text>
</comment>
<comment type="subcellular location">
    <subcellularLocation>
        <location evidence="1">Cell inner membrane</location>
        <topology evidence="1">Multi-pass membrane protein</topology>
    </subcellularLocation>
</comment>
<evidence type="ECO:0000256" key="1">
    <source>
        <dbReference type="ARBA" id="ARBA00004429"/>
    </source>
</evidence>
<evidence type="ECO:0000256" key="8">
    <source>
        <dbReference type="ARBA" id="ARBA00035655"/>
    </source>
</evidence>
<keyword evidence="7 9" id="KW-0472">Membrane</keyword>
<reference evidence="10" key="1">
    <citation type="submission" date="2024-03" db="EMBL/GenBank/DDBJ databases">
        <title>Deinococcus weizhi sp. nov., isolated from human skin.</title>
        <authorList>
            <person name="Wei Z."/>
            <person name="Tian F."/>
            <person name="Yang C."/>
            <person name="Xin L.T."/>
            <person name="Wen Z.J."/>
            <person name="Lan K.C."/>
            <person name="Yu L."/>
            <person name="Zhe W."/>
            <person name="Dan F.D."/>
            <person name="Jun W."/>
            <person name="Rui Z."/>
            <person name="Yong X.J."/>
            <person name="Ting Y."/>
            <person name="Wei X."/>
            <person name="Xu Z.G."/>
            <person name="Xin Z."/>
            <person name="Dong F.G."/>
            <person name="Ni X.M."/>
            <person name="Zheng M.G."/>
            <person name="Chun Y."/>
            <person name="Qian W.X."/>
        </authorList>
    </citation>
    <scope>NUCLEOTIDE SEQUENCE</scope>
    <source>
        <strain evidence="10">VB142</strain>
    </source>
</reference>
<proteinExistence type="inferred from homology"/>
<keyword evidence="3" id="KW-1003">Cell membrane</keyword>
<keyword evidence="2" id="KW-0813">Transport</keyword>
<dbReference type="InterPro" id="IPR007272">
    <property type="entry name" value="Sulf_transp_TsuA/YedE"/>
</dbReference>
<dbReference type="AlphaFoldDB" id="A0AAU6Q3P4"/>
<dbReference type="PANTHER" id="PTHR30574:SF1">
    <property type="entry name" value="SULPHUR TRANSPORT DOMAIN-CONTAINING PROTEIN"/>
    <property type="match status" value="1"/>
</dbReference>
<dbReference type="EMBL" id="CP149782">
    <property type="protein sequence ID" value="WYF44896.1"/>
    <property type="molecule type" value="Genomic_DNA"/>
</dbReference>
<dbReference type="RefSeq" id="WP_339096074.1">
    <property type="nucleotide sequence ID" value="NZ_CP149782.1"/>
</dbReference>
<keyword evidence="5 9" id="KW-0812">Transmembrane</keyword>
<feature type="transmembrane region" description="Helical" evidence="9">
    <location>
        <begin position="68"/>
        <end position="88"/>
    </location>
</feature>
<feature type="transmembrane region" description="Helical" evidence="9">
    <location>
        <begin position="126"/>
        <end position="144"/>
    </location>
</feature>
<organism evidence="10">
    <name type="scientific">Deinococcus sp. VB142</name>
    <dbReference type="NCBI Taxonomy" id="3112952"/>
    <lineage>
        <taxon>Bacteria</taxon>
        <taxon>Thermotogati</taxon>
        <taxon>Deinococcota</taxon>
        <taxon>Deinococci</taxon>
        <taxon>Deinococcales</taxon>
        <taxon>Deinococcaceae</taxon>
        <taxon>Deinococcus</taxon>
    </lineage>
</organism>
<evidence type="ECO:0000256" key="3">
    <source>
        <dbReference type="ARBA" id="ARBA00022475"/>
    </source>
</evidence>
<dbReference type="Pfam" id="PF04143">
    <property type="entry name" value="Sulf_transp"/>
    <property type="match status" value="1"/>
</dbReference>